<dbReference type="EMBL" id="CM047585">
    <property type="protein sequence ID" value="KAI9910382.1"/>
    <property type="molecule type" value="Genomic_DNA"/>
</dbReference>
<reference evidence="1 2" key="1">
    <citation type="journal article" date="2022" name="bioRxiv">
        <title>The genome of the oomycete Peronosclerospora sorghi, a cosmopolitan pathogen of maize and sorghum, is inflated with dispersed pseudogenes.</title>
        <authorList>
            <person name="Fletcher K."/>
            <person name="Martin F."/>
            <person name="Isakeit T."/>
            <person name="Cavanaugh K."/>
            <person name="Magill C."/>
            <person name="Michelmore R."/>
        </authorList>
    </citation>
    <scope>NUCLEOTIDE SEQUENCE [LARGE SCALE GENOMIC DNA]</scope>
    <source>
        <strain evidence="1">P6</strain>
    </source>
</reference>
<accession>A0ACC0VVT2</accession>
<keyword evidence="2" id="KW-1185">Reference proteome</keyword>
<proteinExistence type="predicted"/>
<evidence type="ECO:0000313" key="1">
    <source>
        <dbReference type="EMBL" id="KAI9910382.1"/>
    </source>
</evidence>
<evidence type="ECO:0000313" key="2">
    <source>
        <dbReference type="Proteomes" id="UP001163321"/>
    </source>
</evidence>
<organism evidence="1 2">
    <name type="scientific">Peronosclerospora sorghi</name>
    <dbReference type="NCBI Taxonomy" id="230839"/>
    <lineage>
        <taxon>Eukaryota</taxon>
        <taxon>Sar</taxon>
        <taxon>Stramenopiles</taxon>
        <taxon>Oomycota</taxon>
        <taxon>Peronosporomycetes</taxon>
        <taxon>Peronosporales</taxon>
        <taxon>Peronosporaceae</taxon>
        <taxon>Peronosclerospora</taxon>
    </lineage>
</organism>
<dbReference type="Proteomes" id="UP001163321">
    <property type="component" value="Chromosome 6"/>
</dbReference>
<name>A0ACC0VVT2_9STRA</name>
<comment type="caution">
    <text evidence="1">The sequence shown here is derived from an EMBL/GenBank/DDBJ whole genome shotgun (WGS) entry which is preliminary data.</text>
</comment>
<sequence>MACIRNRYRIVRQLTPTTYGGVYLCHDEWVRSRRVVLKCVSLVHAIRMLERHRPELQSPDDPRQEKAFARFQRAWGEKQHPHLVQYLDDFIEGPTLWFVLEYCTGGDLYSSVNRGENRRLDCTETLAIIHQVAHGVAHLHAHGIAHRDLSLENILVHRGVCKIGDFGLSTRTNELCRERVGKEYYMAPEVVAPHVPYDPKAADMWSLGIIFFILVTGSPLVPLASDEDAAFRAFKKVGVRAVLRAWGMDELLEEHTMQLVEGLLQWDPTTRLSIEQVVTHDALKQRPPRRCLV</sequence>
<protein>
    <submittedName>
        <fullName evidence="1">Uncharacterized protein</fullName>
    </submittedName>
</protein>
<gene>
    <name evidence="1" type="ORF">PsorP6_010928</name>
</gene>